<sequence length="327" mass="32887">MTSVRDRALGAMYGLAVGDALGMPTQSFSRAQIRNRYGARVDRMYAGPPDQPIAPGRAAGSVTDDTEQALLVADLLIDGDGSIGSVALAEALVAWQADMVARGSADLLGPSTNRAIEAVRAGVPPDEAGRTGTTNGAAMRVTPVGIAYAGDALIAAVADSARVTHNTSLGIAGAAAVAAAVSAGVSGAPLAVALEAGADAADEAEPLGHWVAGAPVASRIRWALDLASTSRDVVEDVERLVGTSVAAQESVPAAFAFARCGDPTDALCCAASVGGDTDTIGAMAGAMLGAVVGLSGLPGEYVDAVRTANDLRIEERVDRLLEIRERG</sequence>
<dbReference type="SUPFAM" id="SSF101478">
    <property type="entry name" value="ADP-ribosylglycohydrolase"/>
    <property type="match status" value="1"/>
</dbReference>
<dbReference type="GO" id="GO:0016787">
    <property type="term" value="F:hydrolase activity"/>
    <property type="evidence" value="ECO:0007669"/>
    <property type="project" value="UniProtKB-KW"/>
</dbReference>
<dbReference type="InterPro" id="IPR050792">
    <property type="entry name" value="ADP-ribosylglycohydrolase"/>
</dbReference>
<comment type="cofactor">
    <cofactor evidence="3">
        <name>Mg(2+)</name>
        <dbReference type="ChEBI" id="CHEBI:18420"/>
    </cofactor>
    <text evidence="3">Binds 2 magnesium ions per subunit.</text>
</comment>
<dbReference type="RefSeq" id="WP_271633126.1">
    <property type="nucleotide sequence ID" value="NZ_CP094970.1"/>
</dbReference>
<evidence type="ECO:0000256" key="3">
    <source>
        <dbReference type="PIRSR" id="PIRSR605502-1"/>
    </source>
</evidence>
<organism evidence="4 5">
    <name type="scientific">Solicola gregarius</name>
    <dbReference type="NCBI Taxonomy" id="2908642"/>
    <lineage>
        <taxon>Bacteria</taxon>
        <taxon>Bacillati</taxon>
        <taxon>Actinomycetota</taxon>
        <taxon>Actinomycetes</taxon>
        <taxon>Propionibacteriales</taxon>
        <taxon>Nocardioidaceae</taxon>
        <taxon>Solicola</taxon>
    </lineage>
</organism>
<dbReference type="PANTHER" id="PTHR16222:SF24">
    <property type="entry name" value="ADP-RIBOSYLHYDROLASE ARH3"/>
    <property type="match status" value="1"/>
</dbReference>
<dbReference type="InterPro" id="IPR036705">
    <property type="entry name" value="Ribosyl_crysJ1_sf"/>
</dbReference>
<dbReference type="KEGG" id="sgrg:L0C25_18045"/>
<keyword evidence="2" id="KW-0378">Hydrolase</keyword>
<name>A0AA46TFS7_9ACTN</name>
<proteinExistence type="inferred from homology"/>
<dbReference type="AlphaFoldDB" id="A0AA46TFS7"/>
<dbReference type="InterPro" id="IPR005502">
    <property type="entry name" value="Ribosyl_crysJ1"/>
</dbReference>
<keyword evidence="3" id="KW-0460">Magnesium</keyword>
<accession>A0AA46TFS7</accession>
<dbReference type="Gene3D" id="1.10.4080.10">
    <property type="entry name" value="ADP-ribosylation/Crystallin J1"/>
    <property type="match status" value="1"/>
</dbReference>
<feature type="binding site" evidence="3">
    <location>
        <position position="278"/>
    </location>
    <ligand>
        <name>Mg(2+)</name>
        <dbReference type="ChEBI" id="CHEBI:18420"/>
        <label>1</label>
    </ligand>
</feature>
<feature type="binding site" evidence="3">
    <location>
        <position position="276"/>
    </location>
    <ligand>
        <name>Mg(2+)</name>
        <dbReference type="ChEBI" id="CHEBI:18420"/>
        <label>1</label>
    </ligand>
</feature>
<feature type="binding site" evidence="3">
    <location>
        <position position="64"/>
    </location>
    <ligand>
        <name>Mg(2+)</name>
        <dbReference type="ChEBI" id="CHEBI:18420"/>
        <label>1</label>
    </ligand>
</feature>
<dbReference type="GO" id="GO:0046872">
    <property type="term" value="F:metal ion binding"/>
    <property type="evidence" value="ECO:0007669"/>
    <property type="project" value="UniProtKB-KW"/>
</dbReference>
<keyword evidence="5" id="KW-1185">Reference proteome</keyword>
<protein>
    <submittedName>
        <fullName evidence="4">ADP-ribosylglycohydrolase family protein</fullName>
    </submittedName>
</protein>
<feature type="binding site" evidence="3">
    <location>
        <position position="279"/>
    </location>
    <ligand>
        <name>Mg(2+)</name>
        <dbReference type="ChEBI" id="CHEBI:18420"/>
        <label>1</label>
    </ligand>
</feature>
<keyword evidence="3" id="KW-0479">Metal-binding</keyword>
<dbReference type="Pfam" id="PF03747">
    <property type="entry name" value="ADP_ribosyl_GH"/>
    <property type="match status" value="1"/>
</dbReference>
<gene>
    <name evidence="4" type="ORF">L0C25_18045</name>
</gene>
<evidence type="ECO:0000313" key="5">
    <source>
        <dbReference type="Proteomes" id="UP001164390"/>
    </source>
</evidence>
<dbReference type="PANTHER" id="PTHR16222">
    <property type="entry name" value="ADP-RIBOSYLGLYCOHYDROLASE"/>
    <property type="match status" value="1"/>
</dbReference>
<dbReference type="Proteomes" id="UP001164390">
    <property type="component" value="Chromosome"/>
</dbReference>
<evidence type="ECO:0000313" key="4">
    <source>
        <dbReference type="EMBL" id="UYM04420.1"/>
    </source>
</evidence>
<dbReference type="EMBL" id="CP094970">
    <property type="protein sequence ID" value="UYM04420.1"/>
    <property type="molecule type" value="Genomic_DNA"/>
</dbReference>
<evidence type="ECO:0000256" key="1">
    <source>
        <dbReference type="ARBA" id="ARBA00010702"/>
    </source>
</evidence>
<feature type="binding site" evidence="3">
    <location>
        <position position="63"/>
    </location>
    <ligand>
        <name>Mg(2+)</name>
        <dbReference type="ChEBI" id="CHEBI:18420"/>
        <label>1</label>
    </ligand>
</feature>
<feature type="binding site" evidence="3">
    <location>
        <position position="65"/>
    </location>
    <ligand>
        <name>Mg(2+)</name>
        <dbReference type="ChEBI" id="CHEBI:18420"/>
        <label>1</label>
    </ligand>
</feature>
<reference evidence="4" key="1">
    <citation type="submission" date="2022-01" db="EMBL/GenBank/DDBJ databases">
        <title>Nocardioidaceae gen. sp. A5X3R13.</title>
        <authorList>
            <person name="Lopez Marin M.A."/>
            <person name="Uhlik O."/>
        </authorList>
    </citation>
    <scope>NUCLEOTIDE SEQUENCE</scope>
    <source>
        <strain evidence="4">A5X3R13</strain>
    </source>
</reference>
<evidence type="ECO:0000256" key="2">
    <source>
        <dbReference type="ARBA" id="ARBA00022801"/>
    </source>
</evidence>
<comment type="similarity">
    <text evidence="1">Belongs to the ADP-ribosylglycohydrolase family.</text>
</comment>